<organism evidence="2 3">
    <name type="scientific">Autumnicola musiva</name>
    <dbReference type="NCBI Taxonomy" id="3075589"/>
    <lineage>
        <taxon>Bacteria</taxon>
        <taxon>Pseudomonadati</taxon>
        <taxon>Bacteroidota</taxon>
        <taxon>Flavobacteriia</taxon>
        <taxon>Flavobacteriales</taxon>
        <taxon>Flavobacteriaceae</taxon>
        <taxon>Autumnicola</taxon>
    </lineage>
</organism>
<feature type="compositionally biased region" description="Basic and acidic residues" evidence="1">
    <location>
        <begin position="24"/>
        <end position="35"/>
    </location>
</feature>
<accession>A0ABU3D4R2</accession>
<keyword evidence="3" id="KW-1185">Reference proteome</keyword>
<evidence type="ECO:0000313" key="3">
    <source>
        <dbReference type="Proteomes" id="UP001262582"/>
    </source>
</evidence>
<comment type="caution">
    <text evidence="2">The sequence shown here is derived from an EMBL/GenBank/DDBJ whole genome shotgun (WGS) entry which is preliminary data.</text>
</comment>
<sequence length="86" mass="9895">MAEDSDNLIYDLRPSFEDDEDGKDADAKPTEAKKVDSDAKVLKPWILPTGNKFLSSEEEKYMRPTHEPFSYFPIIQPEFIMVIGKQ</sequence>
<protein>
    <submittedName>
        <fullName evidence="2">Uncharacterized protein</fullName>
    </submittedName>
</protein>
<name>A0ABU3D4R2_9FLAO</name>
<feature type="region of interest" description="Disordered" evidence="1">
    <location>
        <begin position="1"/>
        <end position="35"/>
    </location>
</feature>
<reference evidence="2 3" key="1">
    <citation type="submission" date="2023-09" db="EMBL/GenBank/DDBJ databases">
        <authorList>
            <person name="Rey-Velasco X."/>
        </authorList>
    </citation>
    <scope>NUCLEOTIDE SEQUENCE [LARGE SCALE GENOMIC DNA]</scope>
    <source>
        <strain evidence="2 3">F117</strain>
    </source>
</reference>
<dbReference type="Proteomes" id="UP001262582">
    <property type="component" value="Unassembled WGS sequence"/>
</dbReference>
<dbReference type="RefSeq" id="WP_311502872.1">
    <property type="nucleotide sequence ID" value="NZ_JAVRHK010000004.1"/>
</dbReference>
<gene>
    <name evidence="2" type="ORF">RM539_08035</name>
</gene>
<dbReference type="EMBL" id="JAVRHK010000004">
    <property type="protein sequence ID" value="MDT0676529.1"/>
    <property type="molecule type" value="Genomic_DNA"/>
</dbReference>
<evidence type="ECO:0000313" key="2">
    <source>
        <dbReference type="EMBL" id="MDT0676529.1"/>
    </source>
</evidence>
<evidence type="ECO:0000256" key="1">
    <source>
        <dbReference type="SAM" id="MobiDB-lite"/>
    </source>
</evidence>
<proteinExistence type="predicted"/>